<dbReference type="GeneID" id="18921338"/>
<evidence type="ECO:0000313" key="2">
    <source>
        <dbReference type="EMBL" id="EGG13024.1"/>
    </source>
</evidence>
<evidence type="ECO:0008006" key="4">
    <source>
        <dbReference type="Google" id="ProtNLM"/>
    </source>
</evidence>
<dbReference type="RefSeq" id="XP_007403962.1">
    <property type="nucleotide sequence ID" value="XM_007403900.1"/>
</dbReference>
<keyword evidence="3" id="KW-1185">Reference proteome</keyword>
<dbReference type="HOGENOM" id="CLU_094293_1_1_1"/>
<reference evidence="3" key="1">
    <citation type="journal article" date="2011" name="Proc. Natl. Acad. Sci. U.S.A.">
        <title>Obligate biotrophy features unraveled by the genomic analysis of rust fungi.</title>
        <authorList>
            <person name="Duplessis S."/>
            <person name="Cuomo C.A."/>
            <person name="Lin Y.-C."/>
            <person name="Aerts A."/>
            <person name="Tisserant E."/>
            <person name="Veneault-Fourrey C."/>
            <person name="Joly D.L."/>
            <person name="Hacquard S."/>
            <person name="Amselem J."/>
            <person name="Cantarel B.L."/>
            <person name="Chiu R."/>
            <person name="Coutinho P.M."/>
            <person name="Feau N."/>
            <person name="Field M."/>
            <person name="Frey P."/>
            <person name="Gelhaye E."/>
            <person name="Goldberg J."/>
            <person name="Grabherr M.G."/>
            <person name="Kodira C.D."/>
            <person name="Kohler A."/>
            <person name="Kuees U."/>
            <person name="Lindquist E.A."/>
            <person name="Lucas S.M."/>
            <person name="Mago R."/>
            <person name="Mauceli E."/>
            <person name="Morin E."/>
            <person name="Murat C."/>
            <person name="Pangilinan J.L."/>
            <person name="Park R."/>
            <person name="Pearson M."/>
            <person name="Quesneville H."/>
            <person name="Rouhier N."/>
            <person name="Sakthikumar S."/>
            <person name="Salamov A.A."/>
            <person name="Schmutz J."/>
            <person name="Selles B."/>
            <person name="Shapiro H."/>
            <person name="Tanguay P."/>
            <person name="Tuskan G.A."/>
            <person name="Henrissat B."/>
            <person name="Van de Peer Y."/>
            <person name="Rouze P."/>
            <person name="Ellis J.G."/>
            <person name="Dodds P.N."/>
            <person name="Schein J.E."/>
            <person name="Zhong S."/>
            <person name="Hamelin R.C."/>
            <person name="Grigoriev I.V."/>
            <person name="Szabo L.J."/>
            <person name="Martin F."/>
        </authorList>
    </citation>
    <scope>NUCLEOTIDE SEQUENCE [LARGE SCALE GENOMIC DNA]</scope>
    <source>
        <strain evidence="3">98AG31 / pathotype 3-4-7</strain>
    </source>
</reference>
<feature type="compositionally biased region" description="Polar residues" evidence="1">
    <location>
        <begin position="45"/>
        <end position="56"/>
    </location>
</feature>
<gene>
    <name evidence="2" type="ORF">MELLADRAFT_101323</name>
</gene>
<dbReference type="InParanoid" id="F4R4D1"/>
<proteinExistence type="predicted"/>
<evidence type="ECO:0000256" key="1">
    <source>
        <dbReference type="SAM" id="MobiDB-lite"/>
    </source>
</evidence>
<protein>
    <recommendedName>
        <fullName evidence="4">CxC1-like cysteine cluster associated with KDZ transposases domain-containing protein</fullName>
    </recommendedName>
</protein>
<dbReference type="VEuPathDB" id="FungiDB:MELLADRAFT_101323"/>
<name>F4R4D1_MELLP</name>
<dbReference type="EMBL" id="GL883090">
    <property type="protein sequence ID" value="EGG13024.1"/>
    <property type="molecule type" value="Genomic_DNA"/>
</dbReference>
<feature type="compositionally biased region" description="Basic and acidic residues" evidence="1">
    <location>
        <begin position="32"/>
        <end position="42"/>
    </location>
</feature>
<organism evidence="3">
    <name type="scientific">Melampsora larici-populina (strain 98AG31 / pathotype 3-4-7)</name>
    <name type="common">Poplar leaf rust fungus</name>
    <dbReference type="NCBI Taxonomy" id="747676"/>
    <lineage>
        <taxon>Eukaryota</taxon>
        <taxon>Fungi</taxon>
        <taxon>Dikarya</taxon>
        <taxon>Basidiomycota</taxon>
        <taxon>Pucciniomycotina</taxon>
        <taxon>Pucciniomycetes</taxon>
        <taxon>Pucciniales</taxon>
        <taxon>Melampsoraceae</taxon>
        <taxon>Melampsora</taxon>
    </lineage>
</organism>
<sequence length="190" mass="21395">MVLPGSLIPDSNKRQRENSAPARPPPGSASERLARLLEREEAASQSKNARLEQTSIPTPPIPNDRDSVDEDDQPQEFYHDLQLTGVVDDIAPVNNGTEIHPPGLRSAYFKSVTYQEHTLTSEANWKKIIPDLFNSFMMCSLKTRQWGDEATWNSDFNQLCACPSWKKSRVDVDVIDLTKTILHLESEASF</sequence>
<accession>F4R4D1</accession>
<evidence type="ECO:0000313" key="3">
    <source>
        <dbReference type="Proteomes" id="UP000001072"/>
    </source>
</evidence>
<dbReference type="Proteomes" id="UP000001072">
    <property type="component" value="Unassembled WGS sequence"/>
</dbReference>
<dbReference type="KEGG" id="mlr:MELLADRAFT_101323"/>
<dbReference type="AlphaFoldDB" id="F4R4D1"/>
<feature type="region of interest" description="Disordered" evidence="1">
    <location>
        <begin position="1"/>
        <end position="73"/>
    </location>
</feature>